<comment type="caution">
    <text evidence="2">The sequence shown here is derived from an EMBL/GenBank/DDBJ whole genome shotgun (WGS) entry which is preliminary data.</text>
</comment>
<protein>
    <submittedName>
        <fullName evidence="2">Uncharacterized protein</fullName>
    </submittedName>
</protein>
<feature type="transmembrane region" description="Helical" evidence="1">
    <location>
        <begin position="12"/>
        <end position="37"/>
    </location>
</feature>
<dbReference type="RefSeq" id="WP_060190439.1">
    <property type="nucleotide sequence ID" value="NZ_LPJS01000024.1"/>
</dbReference>
<sequence length="86" mass="9474">MLHFVFKNAGKLLALCLVLYLASTSYLIGGIVAVVFLKKALTGKLALSKHFAFMTPTEPTRLVKQVKRRYANPIGATPVKARSRAR</sequence>
<reference evidence="2 3" key="1">
    <citation type="submission" date="2015-11" db="EMBL/GenBank/DDBJ databases">
        <title>Expanding the genomic diversity of Burkholderia species for the development of highly accurate diagnostics.</title>
        <authorList>
            <person name="Sahl J."/>
            <person name="Keim P."/>
            <person name="Wagner D."/>
        </authorList>
    </citation>
    <scope>NUCLEOTIDE SEQUENCE [LARGE SCALE GENOMIC DNA]</scope>
    <source>
        <strain evidence="2 3">MSMB378WGS</strain>
    </source>
</reference>
<evidence type="ECO:0000256" key="1">
    <source>
        <dbReference type="SAM" id="Phobius"/>
    </source>
</evidence>
<evidence type="ECO:0000313" key="3">
    <source>
        <dbReference type="Proteomes" id="UP000063236"/>
    </source>
</evidence>
<keyword evidence="1" id="KW-0812">Transmembrane</keyword>
<keyword evidence="1" id="KW-1133">Transmembrane helix</keyword>
<proteinExistence type="predicted"/>
<evidence type="ECO:0000313" key="2">
    <source>
        <dbReference type="EMBL" id="KWF49329.1"/>
    </source>
</evidence>
<dbReference type="AlphaFoldDB" id="A0AAW3PCC8"/>
<organism evidence="2 3">
    <name type="scientific">Burkholderia diffusa</name>
    <dbReference type="NCBI Taxonomy" id="488732"/>
    <lineage>
        <taxon>Bacteria</taxon>
        <taxon>Pseudomonadati</taxon>
        <taxon>Pseudomonadota</taxon>
        <taxon>Betaproteobacteria</taxon>
        <taxon>Burkholderiales</taxon>
        <taxon>Burkholderiaceae</taxon>
        <taxon>Burkholderia</taxon>
        <taxon>Burkholderia cepacia complex</taxon>
    </lineage>
</organism>
<name>A0AAW3PCC8_9BURK</name>
<gene>
    <name evidence="2" type="ORF">WL88_22170</name>
</gene>
<accession>A0AAW3PCC8</accession>
<dbReference type="Proteomes" id="UP000063236">
    <property type="component" value="Unassembled WGS sequence"/>
</dbReference>
<dbReference type="EMBL" id="LPJV01000042">
    <property type="protein sequence ID" value="KWF49329.1"/>
    <property type="molecule type" value="Genomic_DNA"/>
</dbReference>
<keyword evidence="1" id="KW-0472">Membrane</keyword>